<dbReference type="InterPro" id="IPR020568">
    <property type="entry name" value="Ribosomal_Su5_D2-typ_SF"/>
</dbReference>
<comment type="similarity">
    <text evidence="3">Belongs to the RNase PH family.</text>
</comment>
<comment type="subcellular location">
    <subcellularLocation>
        <location evidence="1">Cytoplasm</location>
    </subcellularLocation>
    <subcellularLocation>
        <location evidence="2">Nucleus</location>
        <location evidence="2">Nucleolus</location>
    </subcellularLocation>
</comment>
<evidence type="ECO:0000256" key="5">
    <source>
        <dbReference type="ARBA" id="ARBA00022835"/>
    </source>
</evidence>
<name>A0ABQ9HA43_9NEOP</name>
<dbReference type="InterPro" id="IPR036345">
    <property type="entry name" value="ExoRNase_PH_dom2_sf"/>
</dbReference>
<sequence>MQPPTAWKPRSSTTPVDREDSNSFAKLADVYNYPTSFQNDLRCDGRSRMQYRPIELETDVVPHASGSACLRLANTHVLVGVKTEIDVPFPEFPNEGKLEFFIDCTRAGRLGSKPRGCLGIIHVVGSKWDSELTCAVLGNAGAFPNIEEMLLLMYCAHSSANATPAFEGRGGEELAVEISNSLARSYQSPQSFNLTALNIMPGQQCWKLYVDILILECGGNLFDAISLAVKAALFNTHIPQVKAASVDGGTVELNLSDDPFDCWRLDVSHTPVLMTLCKVGEHCILDPTGEEETCCAASAVVAVNPDARVTSVFKTGVGSFNPQTLVESLKVRQLTC</sequence>
<organism evidence="10 11">
    <name type="scientific">Dryococelus australis</name>
    <dbReference type="NCBI Taxonomy" id="614101"/>
    <lineage>
        <taxon>Eukaryota</taxon>
        <taxon>Metazoa</taxon>
        <taxon>Ecdysozoa</taxon>
        <taxon>Arthropoda</taxon>
        <taxon>Hexapoda</taxon>
        <taxon>Insecta</taxon>
        <taxon>Pterygota</taxon>
        <taxon>Neoptera</taxon>
        <taxon>Polyneoptera</taxon>
        <taxon>Phasmatodea</taxon>
        <taxon>Verophasmatodea</taxon>
        <taxon>Anareolatae</taxon>
        <taxon>Phasmatidae</taxon>
        <taxon>Eurycanthinae</taxon>
        <taxon>Dryococelus</taxon>
    </lineage>
</organism>
<dbReference type="InterPro" id="IPR001247">
    <property type="entry name" value="ExoRNase_PH_dom1"/>
</dbReference>
<evidence type="ECO:0000259" key="9">
    <source>
        <dbReference type="Pfam" id="PF03725"/>
    </source>
</evidence>
<dbReference type="Pfam" id="PF01138">
    <property type="entry name" value="RNase_PH"/>
    <property type="match status" value="2"/>
</dbReference>
<protein>
    <recommendedName>
        <fullName evidence="6">Ribosomal RNA-processing protein 42</fullName>
    </recommendedName>
</protein>
<evidence type="ECO:0000313" key="10">
    <source>
        <dbReference type="EMBL" id="KAJ8881175.1"/>
    </source>
</evidence>
<evidence type="ECO:0000259" key="8">
    <source>
        <dbReference type="Pfam" id="PF01138"/>
    </source>
</evidence>
<feature type="domain" description="Exoribonuclease phosphorolytic" evidence="8">
    <location>
        <begin position="50"/>
        <end position="103"/>
    </location>
</feature>
<proteinExistence type="inferred from homology"/>
<dbReference type="EMBL" id="JARBHB010000006">
    <property type="protein sequence ID" value="KAJ8881175.1"/>
    <property type="molecule type" value="Genomic_DNA"/>
</dbReference>
<keyword evidence="5" id="KW-0271">Exosome</keyword>
<evidence type="ECO:0000256" key="2">
    <source>
        <dbReference type="ARBA" id="ARBA00004604"/>
    </source>
</evidence>
<keyword evidence="4" id="KW-0963">Cytoplasm</keyword>
<reference evidence="10 11" key="1">
    <citation type="submission" date="2023-02" db="EMBL/GenBank/DDBJ databases">
        <title>LHISI_Scaffold_Assembly.</title>
        <authorList>
            <person name="Stuart O.P."/>
            <person name="Cleave R."/>
            <person name="Magrath M.J.L."/>
            <person name="Mikheyev A.S."/>
        </authorList>
    </citation>
    <scope>NUCLEOTIDE SEQUENCE [LARGE SCALE GENOMIC DNA]</scope>
    <source>
        <strain evidence="10">Daus_M_001</strain>
        <tissue evidence="10">Leg muscle</tissue>
    </source>
</reference>
<gene>
    <name evidence="10" type="ORF">PR048_017648</name>
</gene>
<feature type="region of interest" description="Disordered" evidence="7">
    <location>
        <begin position="1"/>
        <end position="20"/>
    </location>
</feature>
<evidence type="ECO:0000256" key="7">
    <source>
        <dbReference type="SAM" id="MobiDB-lite"/>
    </source>
</evidence>
<dbReference type="Proteomes" id="UP001159363">
    <property type="component" value="Chromosome 5"/>
</dbReference>
<dbReference type="Gene3D" id="3.30.230.70">
    <property type="entry name" value="GHMP Kinase, N-terminal domain"/>
    <property type="match status" value="1"/>
</dbReference>
<dbReference type="InterPro" id="IPR050590">
    <property type="entry name" value="Exosome_comp_Rrp42_subfam"/>
</dbReference>
<dbReference type="PANTHER" id="PTHR11097">
    <property type="entry name" value="EXOSOME COMPLEX EXONUCLEASE RIBOSOMAL RNA PROCESSING PROTEIN"/>
    <property type="match status" value="1"/>
</dbReference>
<dbReference type="SUPFAM" id="SSF55666">
    <property type="entry name" value="Ribonuclease PH domain 2-like"/>
    <property type="match status" value="1"/>
</dbReference>
<dbReference type="PANTHER" id="PTHR11097:SF8">
    <property type="entry name" value="EXOSOME COMPLEX COMPONENT RRP42"/>
    <property type="match status" value="1"/>
</dbReference>
<comment type="caution">
    <text evidence="10">The sequence shown here is derived from an EMBL/GenBank/DDBJ whole genome shotgun (WGS) entry which is preliminary data.</text>
</comment>
<accession>A0ABQ9HA43</accession>
<keyword evidence="11" id="KW-1185">Reference proteome</keyword>
<dbReference type="InterPro" id="IPR027408">
    <property type="entry name" value="PNPase/RNase_PH_dom_sf"/>
</dbReference>
<evidence type="ECO:0000256" key="3">
    <source>
        <dbReference type="ARBA" id="ARBA00006678"/>
    </source>
</evidence>
<dbReference type="SUPFAM" id="SSF54211">
    <property type="entry name" value="Ribosomal protein S5 domain 2-like"/>
    <property type="match status" value="1"/>
</dbReference>
<feature type="domain" description="Exoribonuclease phosphorolytic" evidence="9">
    <location>
        <begin position="270"/>
        <end position="331"/>
    </location>
</feature>
<evidence type="ECO:0000313" key="11">
    <source>
        <dbReference type="Proteomes" id="UP001159363"/>
    </source>
</evidence>
<evidence type="ECO:0000256" key="6">
    <source>
        <dbReference type="ARBA" id="ARBA00042523"/>
    </source>
</evidence>
<evidence type="ECO:0000256" key="4">
    <source>
        <dbReference type="ARBA" id="ARBA00022490"/>
    </source>
</evidence>
<dbReference type="InterPro" id="IPR015847">
    <property type="entry name" value="ExoRNase_PH_dom2"/>
</dbReference>
<feature type="domain" description="Exoribonuclease phosphorolytic" evidence="8">
    <location>
        <begin position="157"/>
        <end position="239"/>
    </location>
</feature>
<dbReference type="CDD" id="cd11367">
    <property type="entry name" value="RNase_PH_RRP42"/>
    <property type="match status" value="1"/>
</dbReference>
<evidence type="ECO:0000256" key="1">
    <source>
        <dbReference type="ARBA" id="ARBA00004496"/>
    </source>
</evidence>
<dbReference type="Pfam" id="PF03725">
    <property type="entry name" value="RNase_PH_C"/>
    <property type="match status" value="1"/>
</dbReference>